<feature type="region of interest" description="Disordered" evidence="1">
    <location>
        <begin position="1"/>
        <end position="25"/>
    </location>
</feature>
<dbReference type="EMBL" id="BKCJ010000231">
    <property type="protein sequence ID" value="GEU31230.1"/>
    <property type="molecule type" value="Genomic_DNA"/>
</dbReference>
<sequence>MISKEDSGSKIDLEKIQQSTNEEPIVNTNTQQKVVTPVKPDDISLHIRKTSVRFSKPPQFYYGFHIEEDKISDSTLKELDEPANYKEAMASPAAAKVGCKCIFKKKIDMDGGAMKWKSLKQDTVADSTCESEYIVACEALKEAIWIKNFIGDLRVIPIVQDPIEIFCDNESVVTLTKEPKDHGKSKLIERKYHFV</sequence>
<dbReference type="AlphaFoldDB" id="A0A6L2J3L7"/>
<dbReference type="CDD" id="cd09272">
    <property type="entry name" value="RNase_HI_RT_Ty1"/>
    <property type="match status" value="1"/>
</dbReference>
<accession>A0A6L2J3L7</accession>
<gene>
    <name evidence="2" type="ORF">Tci_003208</name>
</gene>
<dbReference type="PANTHER" id="PTHR11439:SF496">
    <property type="entry name" value="RNA-DIRECTED DNA POLYMERASE"/>
    <property type="match status" value="1"/>
</dbReference>
<proteinExistence type="predicted"/>
<organism evidence="2">
    <name type="scientific">Tanacetum cinerariifolium</name>
    <name type="common">Dalmatian daisy</name>
    <name type="synonym">Chrysanthemum cinerariifolium</name>
    <dbReference type="NCBI Taxonomy" id="118510"/>
    <lineage>
        <taxon>Eukaryota</taxon>
        <taxon>Viridiplantae</taxon>
        <taxon>Streptophyta</taxon>
        <taxon>Embryophyta</taxon>
        <taxon>Tracheophyta</taxon>
        <taxon>Spermatophyta</taxon>
        <taxon>Magnoliopsida</taxon>
        <taxon>eudicotyledons</taxon>
        <taxon>Gunneridae</taxon>
        <taxon>Pentapetalae</taxon>
        <taxon>asterids</taxon>
        <taxon>campanulids</taxon>
        <taxon>Asterales</taxon>
        <taxon>Asteraceae</taxon>
        <taxon>Asteroideae</taxon>
        <taxon>Anthemideae</taxon>
        <taxon>Anthemidinae</taxon>
        <taxon>Tanacetum</taxon>
    </lineage>
</organism>
<evidence type="ECO:0000256" key="1">
    <source>
        <dbReference type="SAM" id="MobiDB-lite"/>
    </source>
</evidence>
<evidence type="ECO:0000313" key="2">
    <source>
        <dbReference type="EMBL" id="GEU31230.1"/>
    </source>
</evidence>
<feature type="compositionally biased region" description="Basic and acidic residues" evidence="1">
    <location>
        <begin position="1"/>
        <end position="15"/>
    </location>
</feature>
<protein>
    <submittedName>
        <fullName evidence="2">Retrovirus-related Pol polyprotein from transposon TNT 1-94</fullName>
    </submittedName>
</protein>
<name>A0A6L2J3L7_TANCI</name>
<feature type="compositionally biased region" description="Polar residues" evidence="1">
    <location>
        <begin position="16"/>
        <end position="25"/>
    </location>
</feature>
<reference evidence="2" key="1">
    <citation type="journal article" date="2019" name="Sci. Rep.">
        <title>Draft genome of Tanacetum cinerariifolium, the natural source of mosquito coil.</title>
        <authorList>
            <person name="Yamashiro T."/>
            <person name="Shiraishi A."/>
            <person name="Satake H."/>
            <person name="Nakayama K."/>
        </authorList>
    </citation>
    <scope>NUCLEOTIDE SEQUENCE</scope>
</reference>
<dbReference type="PANTHER" id="PTHR11439">
    <property type="entry name" value="GAG-POL-RELATED RETROTRANSPOSON"/>
    <property type="match status" value="1"/>
</dbReference>
<comment type="caution">
    <text evidence="2">The sequence shown here is derived from an EMBL/GenBank/DDBJ whole genome shotgun (WGS) entry which is preliminary data.</text>
</comment>